<evidence type="ECO:0000256" key="2">
    <source>
        <dbReference type="ARBA" id="ARBA00023134"/>
    </source>
</evidence>
<dbReference type="SUPFAM" id="SSF52540">
    <property type="entry name" value="P-loop containing nucleoside triphosphate hydrolases"/>
    <property type="match status" value="1"/>
</dbReference>
<dbReference type="CDD" id="cd00157">
    <property type="entry name" value="Rho"/>
    <property type="match status" value="1"/>
</dbReference>
<dbReference type="Gene3D" id="3.40.50.300">
    <property type="entry name" value="P-loop containing nucleotide triphosphate hydrolases"/>
    <property type="match status" value="1"/>
</dbReference>
<dbReference type="SMART" id="SM00175">
    <property type="entry name" value="RAB"/>
    <property type="match status" value="1"/>
</dbReference>
<evidence type="ECO:0000313" key="4">
    <source>
        <dbReference type="EMBL" id="CAE2304622.1"/>
    </source>
</evidence>
<dbReference type="SMART" id="SM00173">
    <property type="entry name" value="RAS"/>
    <property type="match status" value="1"/>
</dbReference>
<dbReference type="AlphaFoldDB" id="A0A7S4NSI6"/>
<dbReference type="SMART" id="SM00174">
    <property type="entry name" value="RHO"/>
    <property type="match status" value="1"/>
</dbReference>
<evidence type="ECO:0000256" key="1">
    <source>
        <dbReference type="ARBA" id="ARBA00022741"/>
    </source>
</evidence>
<sequence>MVVGGKKKKRKKFYLLLEKVVMAAKLEVKCVVVGDGAVGKTCMLISYTEGKFPKDYVPTVFENYEAELTVNDKEVKFSLWDTAGQEGYARIRTLSYPKTDIFLLCFSVVNQPSLANVRDRWYKEIRHHCPHAPLILVGTKIDLRDGEEGGEGGEEKETIPTSEGEEMAKDIGALHYLECSALTRNGLKNVFDVALQVVIGNRTGGGEGGKGGPPKRRGACAIL</sequence>
<feature type="compositionally biased region" description="Basic residues" evidence="3">
    <location>
        <begin position="213"/>
        <end position="223"/>
    </location>
</feature>
<organism evidence="4">
    <name type="scientific">Paramoeba aestuarina</name>
    <dbReference type="NCBI Taxonomy" id="180227"/>
    <lineage>
        <taxon>Eukaryota</taxon>
        <taxon>Amoebozoa</taxon>
        <taxon>Discosea</taxon>
        <taxon>Flabellinia</taxon>
        <taxon>Dactylopodida</taxon>
        <taxon>Paramoebidae</taxon>
        <taxon>Paramoeba</taxon>
    </lineage>
</organism>
<dbReference type="InterPro" id="IPR001806">
    <property type="entry name" value="Small_GTPase"/>
</dbReference>
<dbReference type="FunFam" id="3.40.50.300:FF:000118">
    <property type="entry name" value="Rho-related GTP-binding protein RhoG"/>
    <property type="match status" value="1"/>
</dbReference>
<dbReference type="InterPro" id="IPR003578">
    <property type="entry name" value="Small_GTPase_Rho"/>
</dbReference>
<protein>
    <submittedName>
        <fullName evidence="4">Uncharacterized protein</fullName>
    </submittedName>
</protein>
<dbReference type="GO" id="GO:0007264">
    <property type="term" value="P:small GTPase-mediated signal transduction"/>
    <property type="evidence" value="ECO:0007669"/>
    <property type="project" value="InterPro"/>
</dbReference>
<evidence type="ECO:0000256" key="3">
    <source>
        <dbReference type="SAM" id="MobiDB-lite"/>
    </source>
</evidence>
<keyword evidence="1" id="KW-0547">Nucleotide-binding</keyword>
<accession>A0A7S4NSI6</accession>
<dbReference type="PROSITE" id="PS51421">
    <property type="entry name" value="RAS"/>
    <property type="match status" value="1"/>
</dbReference>
<gene>
    <name evidence="4" type="ORF">NAES01612_LOCUS10947</name>
</gene>
<dbReference type="GO" id="GO:0005525">
    <property type="term" value="F:GTP binding"/>
    <property type="evidence" value="ECO:0007669"/>
    <property type="project" value="UniProtKB-KW"/>
</dbReference>
<dbReference type="Pfam" id="PF00071">
    <property type="entry name" value="Ras"/>
    <property type="match status" value="1"/>
</dbReference>
<dbReference type="InterPro" id="IPR027417">
    <property type="entry name" value="P-loop_NTPase"/>
</dbReference>
<dbReference type="InterPro" id="IPR005225">
    <property type="entry name" value="Small_GTP-bd"/>
</dbReference>
<name>A0A7S4NSI6_9EUKA</name>
<keyword evidence="2" id="KW-0342">GTP-binding</keyword>
<dbReference type="PANTHER" id="PTHR24072">
    <property type="entry name" value="RHO FAMILY GTPASE"/>
    <property type="match status" value="1"/>
</dbReference>
<feature type="region of interest" description="Disordered" evidence="3">
    <location>
        <begin position="202"/>
        <end position="223"/>
    </location>
</feature>
<proteinExistence type="predicted"/>
<dbReference type="EMBL" id="HBKR01016554">
    <property type="protein sequence ID" value="CAE2304622.1"/>
    <property type="molecule type" value="Transcribed_RNA"/>
</dbReference>
<dbReference type="NCBIfam" id="TIGR00231">
    <property type="entry name" value="small_GTP"/>
    <property type="match status" value="1"/>
</dbReference>
<feature type="compositionally biased region" description="Gly residues" evidence="3">
    <location>
        <begin position="202"/>
        <end position="212"/>
    </location>
</feature>
<dbReference type="PROSITE" id="PS51420">
    <property type="entry name" value="RHO"/>
    <property type="match status" value="1"/>
</dbReference>
<reference evidence="4" key="1">
    <citation type="submission" date="2021-01" db="EMBL/GenBank/DDBJ databases">
        <authorList>
            <person name="Corre E."/>
            <person name="Pelletier E."/>
            <person name="Niang G."/>
            <person name="Scheremetjew M."/>
            <person name="Finn R."/>
            <person name="Kale V."/>
            <person name="Holt S."/>
            <person name="Cochrane G."/>
            <person name="Meng A."/>
            <person name="Brown T."/>
            <person name="Cohen L."/>
        </authorList>
    </citation>
    <scope>NUCLEOTIDE SEQUENCE</scope>
    <source>
        <strain evidence="4">SoJaBio B1-5/56/2</strain>
    </source>
</reference>
<dbReference type="PROSITE" id="PS51419">
    <property type="entry name" value="RAB"/>
    <property type="match status" value="1"/>
</dbReference>
<dbReference type="PRINTS" id="PR00449">
    <property type="entry name" value="RASTRNSFRMNG"/>
</dbReference>
<dbReference type="GO" id="GO:0003924">
    <property type="term" value="F:GTPase activity"/>
    <property type="evidence" value="ECO:0007669"/>
    <property type="project" value="InterPro"/>
</dbReference>